<gene>
    <name evidence="1" type="ORF">LCGC14_1783940</name>
</gene>
<protein>
    <submittedName>
        <fullName evidence="1">Uncharacterized protein</fullName>
    </submittedName>
</protein>
<feature type="non-terminal residue" evidence="1">
    <location>
        <position position="308"/>
    </location>
</feature>
<name>A0A0F9J9H5_9ZZZZ</name>
<proteinExistence type="predicted"/>
<organism evidence="1">
    <name type="scientific">marine sediment metagenome</name>
    <dbReference type="NCBI Taxonomy" id="412755"/>
    <lineage>
        <taxon>unclassified sequences</taxon>
        <taxon>metagenomes</taxon>
        <taxon>ecological metagenomes</taxon>
    </lineage>
</organism>
<evidence type="ECO:0000313" key="1">
    <source>
        <dbReference type="EMBL" id="KKM02491.1"/>
    </source>
</evidence>
<dbReference type="EMBL" id="LAZR01016915">
    <property type="protein sequence ID" value="KKM02491.1"/>
    <property type="molecule type" value="Genomic_DNA"/>
</dbReference>
<reference evidence="1" key="1">
    <citation type="journal article" date="2015" name="Nature">
        <title>Complex archaea that bridge the gap between prokaryotes and eukaryotes.</title>
        <authorList>
            <person name="Spang A."/>
            <person name="Saw J.H."/>
            <person name="Jorgensen S.L."/>
            <person name="Zaremba-Niedzwiedzka K."/>
            <person name="Martijn J."/>
            <person name="Lind A.E."/>
            <person name="van Eijk R."/>
            <person name="Schleper C."/>
            <person name="Guy L."/>
            <person name="Ettema T.J."/>
        </authorList>
    </citation>
    <scope>NUCLEOTIDE SEQUENCE</scope>
</reference>
<comment type="caution">
    <text evidence="1">The sequence shown here is derived from an EMBL/GenBank/DDBJ whole genome shotgun (WGS) entry which is preliminary data.</text>
</comment>
<dbReference type="AlphaFoldDB" id="A0A0F9J9H5"/>
<accession>A0A0F9J9H5</accession>
<sequence length="308" mass="31481">MATTPNFGLSQPVVGQSPWTDDFNDNMGTIDTQMKANADASAPGAGKDTTAIHNNVAGEIAAIAAKVTAIAADRLLIEDSADTNNKKSVAISAIVKAVFPTPTTVNSMLRADGIGGNYVEDPNIRSFGNGVFELGSLLVEGSLSSQISGTVAVTQNSDAVVGTGTSFLSEVPSGSTIKIDAETFTVAAVISDVSLTLDSNFLAANQSGLDAFTDPDLFTVQTSDDNPVFNIANDGKIGMGGTTTPTTILEIKTPSTGDDALRISSSAAGNRIVSLGAIFSDHGGIRVFQNDGTTERARLSAVPGGASF</sequence>